<feature type="transmembrane region" description="Helical" evidence="1">
    <location>
        <begin position="47"/>
        <end position="74"/>
    </location>
</feature>
<name>A0A5J4RN46_9EUKA</name>
<dbReference type="Proteomes" id="UP000324800">
    <property type="component" value="Unassembled WGS sequence"/>
</dbReference>
<comment type="caution">
    <text evidence="2">The sequence shown here is derived from an EMBL/GenBank/DDBJ whole genome shotgun (WGS) entry which is preliminary data.</text>
</comment>
<evidence type="ECO:0000313" key="2">
    <source>
        <dbReference type="EMBL" id="KAA6334815.1"/>
    </source>
</evidence>
<feature type="non-terminal residue" evidence="2">
    <location>
        <position position="1"/>
    </location>
</feature>
<keyword evidence="1" id="KW-0812">Transmembrane</keyword>
<reference evidence="2 3" key="1">
    <citation type="submission" date="2019-03" db="EMBL/GenBank/DDBJ databases">
        <title>Single cell metagenomics reveals metabolic interactions within the superorganism composed of flagellate Streblomastix strix and complex community of Bacteroidetes bacteria on its surface.</title>
        <authorList>
            <person name="Treitli S.C."/>
            <person name="Kolisko M."/>
            <person name="Husnik F."/>
            <person name="Keeling P."/>
            <person name="Hampl V."/>
        </authorList>
    </citation>
    <scope>NUCLEOTIDE SEQUENCE [LARGE SCALE GENOMIC DNA]</scope>
    <source>
        <strain evidence="2">ST1C</strain>
    </source>
</reference>
<evidence type="ECO:0000313" key="3">
    <source>
        <dbReference type="Proteomes" id="UP000324800"/>
    </source>
</evidence>
<dbReference type="EMBL" id="SNRW01041911">
    <property type="protein sequence ID" value="KAA6334815.1"/>
    <property type="molecule type" value="Genomic_DNA"/>
</dbReference>
<gene>
    <name evidence="2" type="ORF">EZS28_053027</name>
</gene>
<sequence>DSEEYDLLKPISYNWIKGKAPLTYTTQEVVSGELKDVTYDQLFFNSIIVFGSGVSVVRAALGLIAAVLVLPALLL</sequence>
<dbReference type="AlphaFoldDB" id="A0A5J4RN46"/>
<evidence type="ECO:0000256" key="1">
    <source>
        <dbReference type="SAM" id="Phobius"/>
    </source>
</evidence>
<accession>A0A5J4RN46</accession>
<organism evidence="2 3">
    <name type="scientific">Streblomastix strix</name>
    <dbReference type="NCBI Taxonomy" id="222440"/>
    <lineage>
        <taxon>Eukaryota</taxon>
        <taxon>Metamonada</taxon>
        <taxon>Preaxostyla</taxon>
        <taxon>Oxymonadida</taxon>
        <taxon>Streblomastigidae</taxon>
        <taxon>Streblomastix</taxon>
    </lineage>
</organism>
<keyword evidence="1" id="KW-1133">Transmembrane helix</keyword>
<protein>
    <submittedName>
        <fullName evidence="2">Uncharacterized protein</fullName>
    </submittedName>
</protein>
<keyword evidence="1" id="KW-0472">Membrane</keyword>
<proteinExistence type="predicted"/>